<comment type="caution">
    <text evidence="1">The sequence shown here is derived from an EMBL/GenBank/DDBJ whole genome shotgun (WGS) entry which is preliminary data.</text>
</comment>
<reference evidence="1 2" key="2">
    <citation type="submission" date="2018-03" db="EMBL/GenBank/DDBJ databases">
        <title>The ancient ancestry and fast evolution of plastids.</title>
        <authorList>
            <person name="Moore K.R."/>
            <person name="Magnabosco C."/>
            <person name="Momper L."/>
            <person name="Gold D.A."/>
            <person name="Bosak T."/>
            <person name="Fournier G.P."/>
        </authorList>
    </citation>
    <scope>NUCLEOTIDE SEQUENCE [LARGE SCALE GENOMIC DNA]</scope>
    <source>
        <strain evidence="1 2">ULC18</strain>
    </source>
</reference>
<name>A0A2T1EB18_9CYAN</name>
<sequence>MESLARVWARYEQGLASAGATLAQRQEMQKAFYNGASTLLAILKTIPDDWDGERGAAVLEGLEQECVDYAKLAIAKYEGQRGKGFGQS</sequence>
<organism evidence="1 2">
    <name type="scientific">Stenomitos frigidus ULC18</name>
    <dbReference type="NCBI Taxonomy" id="2107698"/>
    <lineage>
        <taxon>Bacteria</taxon>
        <taxon>Bacillati</taxon>
        <taxon>Cyanobacteriota</taxon>
        <taxon>Cyanophyceae</taxon>
        <taxon>Leptolyngbyales</taxon>
        <taxon>Leptolyngbyaceae</taxon>
        <taxon>Stenomitos</taxon>
    </lineage>
</organism>
<reference evidence="2" key="1">
    <citation type="submission" date="2018-02" db="EMBL/GenBank/DDBJ databases">
        <authorList>
            <person name="Moore K."/>
            <person name="Momper L."/>
        </authorList>
    </citation>
    <scope>NUCLEOTIDE SEQUENCE [LARGE SCALE GENOMIC DNA]</scope>
    <source>
        <strain evidence="2">ULC18</strain>
    </source>
</reference>
<dbReference type="RefSeq" id="WP_106256182.1">
    <property type="nucleotide sequence ID" value="NZ_CAWNSW010000007.1"/>
</dbReference>
<evidence type="ECO:0000313" key="1">
    <source>
        <dbReference type="EMBL" id="PSB29901.1"/>
    </source>
</evidence>
<dbReference type="AlphaFoldDB" id="A0A2T1EB18"/>
<evidence type="ECO:0000313" key="2">
    <source>
        <dbReference type="Proteomes" id="UP000239576"/>
    </source>
</evidence>
<protein>
    <submittedName>
        <fullName evidence="1">Uncharacterized protein</fullName>
    </submittedName>
</protein>
<dbReference type="Proteomes" id="UP000239576">
    <property type="component" value="Unassembled WGS sequence"/>
</dbReference>
<gene>
    <name evidence="1" type="ORF">C7B82_10130</name>
</gene>
<proteinExistence type="predicted"/>
<keyword evidence="2" id="KW-1185">Reference proteome</keyword>
<accession>A0A2T1EB18</accession>
<dbReference type="EMBL" id="PVWK01000057">
    <property type="protein sequence ID" value="PSB29901.1"/>
    <property type="molecule type" value="Genomic_DNA"/>
</dbReference>